<dbReference type="AlphaFoldDB" id="A0A501XJE9"/>
<feature type="signal peptide" evidence="1">
    <location>
        <begin position="1"/>
        <end position="22"/>
    </location>
</feature>
<dbReference type="InterPro" id="IPR025515">
    <property type="entry name" value="DUF4403"/>
</dbReference>
<dbReference type="RefSeq" id="WP_140928475.1">
    <property type="nucleotide sequence ID" value="NZ_VFSU01000026.1"/>
</dbReference>
<evidence type="ECO:0000256" key="1">
    <source>
        <dbReference type="SAM" id="SignalP"/>
    </source>
</evidence>
<dbReference type="Pfam" id="PF14356">
    <property type="entry name" value="DUF4403"/>
    <property type="match status" value="1"/>
</dbReference>
<dbReference type="EMBL" id="VFSU01000026">
    <property type="protein sequence ID" value="TPE60539.1"/>
    <property type="molecule type" value="Genomic_DNA"/>
</dbReference>
<organism evidence="2 3">
    <name type="scientific">Sandaracinobacter neustonicus</name>
    <dbReference type="NCBI Taxonomy" id="1715348"/>
    <lineage>
        <taxon>Bacteria</taxon>
        <taxon>Pseudomonadati</taxon>
        <taxon>Pseudomonadota</taxon>
        <taxon>Alphaproteobacteria</taxon>
        <taxon>Sphingomonadales</taxon>
        <taxon>Sphingosinicellaceae</taxon>
        <taxon>Sandaracinobacter</taxon>
    </lineage>
</organism>
<gene>
    <name evidence="2" type="ORF">FJQ54_11110</name>
</gene>
<feature type="chain" id="PRO_5021390811" evidence="1">
    <location>
        <begin position="23"/>
        <end position="507"/>
    </location>
</feature>
<comment type="caution">
    <text evidence="2">The sequence shown here is derived from an EMBL/GenBank/DDBJ whole genome shotgun (WGS) entry which is preliminary data.</text>
</comment>
<reference evidence="2 3" key="1">
    <citation type="submission" date="2019-06" db="EMBL/GenBank/DDBJ databases">
        <authorList>
            <person name="Lee I."/>
            <person name="Jang G.I."/>
            <person name="Hwang C.Y."/>
        </authorList>
    </citation>
    <scope>NUCLEOTIDE SEQUENCE [LARGE SCALE GENOMIC DNA]</scope>
    <source>
        <strain evidence="2 3">PAMC 28131</strain>
    </source>
</reference>
<name>A0A501XJE9_9SPHN</name>
<accession>A0A501XJE9</accession>
<dbReference type="PROSITE" id="PS51257">
    <property type="entry name" value="PROKAR_LIPOPROTEIN"/>
    <property type="match status" value="1"/>
</dbReference>
<sequence length="507" mass="55036">MLRGLFLLSLLLLAACRPSEPAAPPRATGAAEIPVSTSRVTVPISASLSDLEAMLNAEVPEVLQRIDQQEQACIPAQHVNLCLKHVRPCKGEECRNVPCKLGTKSAKISPSISCRIVGEIRRGRIHLSGEGERIHLRMPVSAEISANDVGHILSETATAKAEARANIRLDMTPQWRPIAKVDIDYSWTEKPGIELLGQRVTFASRADPHLKKIIADLERSLPAKLERLQPRARLEDVWKAGFTTLELNARNPEVWMRVTPRRLDFGGYQIVNGRLLLKAELEAGAETFVGSRPEAPRPTPLPNSGRVAAAHGFLITAPVIADYAVLEPVLWKALNKLAKKPIEVPGIGPVNASFGPPTIYAIEGGQIALGLTIKAARPNGSMATDGKVWLTGTPYNEPNSPIVKVRNLKIAGESDRIAGNLVFLIAQSEAVTTALSEALAQNFSNDIAKLKVKIDKALTEKKVGDFVLDVQMQPMRFGVVQALPQGAYLPVEVSGTGSVHWYPHVSR</sequence>
<evidence type="ECO:0000313" key="2">
    <source>
        <dbReference type="EMBL" id="TPE60539.1"/>
    </source>
</evidence>
<keyword evidence="1" id="KW-0732">Signal</keyword>
<proteinExistence type="predicted"/>
<dbReference type="OrthoDB" id="1299766at2"/>
<evidence type="ECO:0000313" key="3">
    <source>
        <dbReference type="Proteomes" id="UP000319897"/>
    </source>
</evidence>
<protein>
    <submittedName>
        <fullName evidence="2">DUF4403 family protein</fullName>
    </submittedName>
</protein>
<keyword evidence="3" id="KW-1185">Reference proteome</keyword>
<dbReference type="Proteomes" id="UP000319897">
    <property type="component" value="Unassembled WGS sequence"/>
</dbReference>